<proteinExistence type="predicted"/>
<feature type="region of interest" description="Disordered" evidence="2">
    <location>
        <begin position="98"/>
        <end position="117"/>
    </location>
</feature>
<reference evidence="3" key="1">
    <citation type="journal article" date="2020" name="Microb. Genom.">
        <title>Genetic diversity of clinical and environmental Mucorales isolates obtained from an investigation of mucormycosis cases among solid organ transplant recipients.</title>
        <authorList>
            <person name="Nguyen M.H."/>
            <person name="Kaul D."/>
            <person name="Muto C."/>
            <person name="Cheng S.J."/>
            <person name="Richter R.A."/>
            <person name="Bruno V.M."/>
            <person name="Liu G."/>
            <person name="Beyhan S."/>
            <person name="Sundermann A.J."/>
            <person name="Mounaud S."/>
            <person name="Pasculle A.W."/>
            <person name="Nierman W.C."/>
            <person name="Driscoll E."/>
            <person name="Cumbie R."/>
            <person name="Clancy C.J."/>
            <person name="Dupont C.L."/>
        </authorList>
    </citation>
    <scope>NUCLEOTIDE SEQUENCE</scope>
    <source>
        <strain evidence="3">GL11</strain>
    </source>
</reference>
<evidence type="ECO:0000313" key="4">
    <source>
        <dbReference type="Proteomes" id="UP000716291"/>
    </source>
</evidence>
<feature type="coiled-coil region" evidence="1">
    <location>
        <begin position="119"/>
        <end position="146"/>
    </location>
</feature>
<keyword evidence="4" id="KW-1185">Reference proteome</keyword>
<name>A0A9P6X2D2_RHIOR</name>
<evidence type="ECO:0000313" key="3">
    <source>
        <dbReference type="EMBL" id="KAG1303608.1"/>
    </source>
</evidence>
<feature type="compositionally biased region" description="Polar residues" evidence="2">
    <location>
        <begin position="106"/>
        <end position="116"/>
    </location>
</feature>
<dbReference type="EMBL" id="JAANQT010001919">
    <property type="protein sequence ID" value="KAG1303608.1"/>
    <property type="molecule type" value="Genomic_DNA"/>
</dbReference>
<evidence type="ECO:0000256" key="2">
    <source>
        <dbReference type="SAM" id="MobiDB-lite"/>
    </source>
</evidence>
<evidence type="ECO:0000256" key="1">
    <source>
        <dbReference type="SAM" id="Coils"/>
    </source>
</evidence>
<keyword evidence="1" id="KW-0175">Coiled coil</keyword>
<dbReference type="AlphaFoldDB" id="A0A9P6X2D2"/>
<sequence>MPPGSTNPANITTATSSLTLEEIADLLVKFESCRKVLACPQCTKKEIFRRNGSTKSEPPQPVFRCNGCGVSYRAATMRSIVLSCLPASSHMSPIEENIETSRRNNEAPTSSQNSPSEDIHTLLSMIQRLTNELAAARSEIEQIRATTPTSTLTVNVQSSLDFPELTTVSTPWRNPEQVSRLKEDLLQKQQQRRQQRQEAAARLLQPPSENRGFQYLYLSTKAQVPVGQLRYRLRKLDINNNRILGIHYPDRNVVVLLVRNDYADELRSHLRKFKVTLKDDFDPCDPMILRDPRCSDSTTEERTNIIFMHYCNRMERALRFVRAPVKFAVARYFHTKGWISTQILQETLSFNRRANHTQPESIFFEDDMSTVEDHNDTQSHLTVSHMEDNPSL</sequence>
<dbReference type="Proteomes" id="UP000716291">
    <property type="component" value="Unassembled WGS sequence"/>
</dbReference>
<accession>A0A9P6X2D2</accession>
<protein>
    <submittedName>
        <fullName evidence="3">Uncharacterized protein</fullName>
    </submittedName>
</protein>
<organism evidence="3 4">
    <name type="scientific">Rhizopus oryzae</name>
    <name type="common">Mucormycosis agent</name>
    <name type="synonym">Rhizopus arrhizus var. delemar</name>
    <dbReference type="NCBI Taxonomy" id="64495"/>
    <lineage>
        <taxon>Eukaryota</taxon>
        <taxon>Fungi</taxon>
        <taxon>Fungi incertae sedis</taxon>
        <taxon>Mucoromycota</taxon>
        <taxon>Mucoromycotina</taxon>
        <taxon>Mucoromycetes</taxon>
        <taxon>Mucorales</taxon>
        <taxon>Mucorineae</taxon>
        <taxon>Rhizopodaceae</taxon>
        <taxon>Rhizopus</taxon>
    </lineage>
</organism>
<comment type="caution">
    <text evidence="3">The sequence shown here is derived from an EMBL/GenBank/DDBJ whole genome shotgun (WGS) entry which is preliminary data.</text>
</comment>
<gene>
    <name evidence="3" type="ORF">G6F64_009930</name>
</gene>